<dbReference type="EMBL" id="CAJOBG010000696">
    <property type="protein sequence ID" value="CAF3846357.1"/>
    <property type="molecule type" value="Genomic_DNA"/>
</dbReference>
<dbReference type="Proteomes" id="UP000663866">
    <property type="component" value="Unassembled WGS sequence"/>
</dbReference>
<dbReference type="AlphaFoldDB" id="A0A816LRR5"/>
<name>A0A816LRR5_9BILA</name>
<organism evidence="2 6">
    <name type="scientific">Rotaria magnacalcarata</name>
    <dbReference type="NCBI Taxonomy" id="392030"/>
    <lineage>
        <taxon>Eukaryota</taxon>
        <taxon>Metazoa</taxon>
        <taxon>Spiralia</taxon>
        <taxon>Gnathifera</taxon>
        <taxon>Rotifera</taxon>
        <taxon>Eurotatoria</taxon>
        <taxon>Bdelloidea</taxon>
        <taxon>Philodinida</taxon>
        <taxon>Philodinidae</taxon>
        <taxon>Rotaria</taxon>
    </lineage>
</organism>
<dbReference type="EMBL" id="CAJNRG010000050">
    <property type="protein sequence ID" value="CAF1953359.1"/>
    <property type="molecule type" value="Genomic_DNA"/>
</dbReference>
<keyword evidence="1" id="KW-0812">Transmembrane</keyword>
<evidence type="ECO:0000313" key="5">
    <source>
        <dbReference type="Proteomes" id="UP000663866"/>
    </source>
</evidence>
<evidence type="ECO:0000313" key="6">
    <source>
        <dbReference type="Proteomes" id="UP000663887"/>
    </source>
</evidence>
<evidence type="ECO:0000313" key="4">
    <source>
        <dbReference type="EMBL" id="CAF3846357.1"/>
    </source>
</evidence>
<dbReference type="Proteomes" id="UP000663887">
    <property type="component" value="Unassembled WGS sequence"/>
</dbReference>
<keyword evidence="1" id="KW-1133">Transmembrane helix</keyword>
<evidence type="ECO:0000313" key="2">
    <source>
        <dbReference type="EMBL" id="CAF1953359.1"/>
    </source>
</evidence>
<dbReference type="EMBL" id="CAJNRF010012308">
    <property type="protein sequence ID" value="CAF2139562.1"/>
    <property type="molecule type" value="Genomic_DNA"/>
</dbReference>
<comment type="caution">
    <text evidence="2">The sequence shown here is derived from an EMBL/GenBank/DDBJ whole genome shotgun (WGS) entry which is preliminary data.</text>
</comment>
<proteinExistence type="predicted"/>
<sequence>GCNNTNTVLGYWYWYWLVLVGTGNYYYMLNDMAFSTTVVPYHPSLEINDDMINFGIQALDNCSRRIERKKINLHHSDTNIVQSPIVTYR</sequence>
<evidence type="ECO:0000313" key="3">
    <source>
        <dbReference type="EMBL" id="CAF2139562.1"/>
    </source>
</evidence>
<keyword evidence="1" id="KW-0472">Membrane</keyword>
<accession>A0A816LRR5</accession>
<feature type="non-terminal residue" evidence="2">
    <location>
        <position position="1"/>
    </location>
</feature>
<reference evidence="2" key="1">
    <citation type="submission" date="2021-02" db="EMBL/GenBank/DDBJ databases">
        <authorList>
            <person name="Nowell W R."/>
        </authorList>
    </citation>
    <scope>NUCLEOTIDE SEQUENCE</scope>
</reference>
<protein>
    <submittedName>
        <fullName evidence="2">Uncharacterized protein</fullName>
    </submittedName>
</protein>
<gene>
    <name evidence="4" type="ORF">OVN521_LOCUS6581</name>
    <name evidence="3" type="ORF">WKI299_LOCUS28057</name>
    <name evidence="2" type="ORF">XDN619_LOCUS988</name>
</gene>
<keyword evidence="5" id="KW-1185">Reference proteome</keyword>
<dbReference type="Proteomes" id="UP000663856">
    <property type="component" value="Unassembled WGS sequence"/>
</dbReference>
<feature type="transmembrane region" description="Helical" evidence="1">
    <location>
        <begin position="12"/>
        <end position="29"/>
    </location>
</feature>
<evidence type="ECO:0000256" key="1">
    <source>
        <dbReference type="SAM" id="Phobius"/>
    </source>
</evidence>